<accession>A0ABT9QAF9</accession>
<dbReference type="Pfam" id="PF14690">
    <property type="entry name" value="Zn_ribbon_ISL3"/>
    <property type="match status" value="1"/>
</dbReference>
<protein>
    <recommendedName>
        <fullName evidence="1">Transposase IS204/IS1001/IS1096/IS1165 zinc-finger domain-containing protein</fullName>
    </recommendedName>
</protein>
<sequence length="161" mass="18020">MFSGLSPLIVEDVADKGEQLQVRARTPEGPVSCSKCGAETARAHGYHDRTVADAPVDARHVLVVVRIRRLVRPTRGCRQTFREQLPGVLERYQRRTPRLVCQIGAVVRELAGRAGERVLSALAVRLSRHTALCLLLRLSLPPPRVPRVLGVDDFALRRRHR</sequence>
<proteinExistence type="predicted"/>
<keyword evidence="4" id="KW-1185">Reference proteome</keyword>
<dbReference type="EMBL" id="JAUSQU010000001">
    <property type="protein sequence ID" value="MDP9843718.1"/>
    <property type="molecule type" value="Genomic_DNA"/>
</dbReference>
<dbReference type="Proteomes" id="UP001225356">
    <property type="component" value="Unassembled WGS sequence"/>
</dbReference>
<gene>
    <name evidence="2" type="ORF">J2853_002929</name>
    <name evidence="3" type="ORF">J2853_008046</name>
</gene>
<organism evidence="2 4">
    <name type="scientific">Streptosporangium lutulentum</name>
    <dbReference type="NCBI Taxonomy" id="1461250"/>
    <lineage>
        <taxon>Bacteria</taxon>
        <taxon>Bacillati</taxon>
        <taxon>Actinomycetota</taxon>
        <taxon>Actinomycetes</taxon>
        <taxon>Streptosporangiales</taxon>
        <taxon>Streptosporangiaceae</taxon>
        <taxon>Streptosporangium</taxon>
    </lineage>
</organism>
<dbReference type="PANTHER" id="PTHR33498:SF1">
    <property type="entry name" value="TRANSPOSASE FOR INSERTION SEQUENCE ELEMENT IS1557"/>
    <property type="match status" value="1"/>
</dbReference>
<evidence type="ECO:0000313" key="3">
    <source>
        <dbReference type="EMBL" id="MDP9848835.1"/>
    </source>
</evidence>
<dbReference type="EMBL" id="JAUSQU010000001">
    <property type="protein sequence ID" value="MDP9848835.1"/>
    <property type="molecule type" value="Genomic_DNA"/>
</dbReference>
<dbReference type="InterPro" id="IPR047951">
    <property type="entry name" value="Transpos_ISL3"/>
</dbReference>
<name>A0ABT9QAF9_9ACTN</name>
<feature type="domain" description="Transposase IS204/IS1001/IS1096/IS1165 zinc-finger" evidence="1">
    <location>
        <begin position="30"/>
        <end position="70"/>
    </location>
</feature>
<comment type="caution">
    <text evidence="2">The sequence shown here is derived from an EMBL/GenBank/DDBJ whole genome shotgun (WGS) entry which is preliminary data.</text>
</comment>
<evidence type="ECO:0000259" key="1">
    <source>
        <dbReference type="Pfam" id="PF14690"/>
    </source>
</evidence>
<evidence type="ECO:0000313" key="2">
    <source>
        <dbReference type="EMBL" id="MDP9843718.1"/>
    </source>
</evidence>
<dbReference type="InterPro" id="IPR029261">
    <property type="entry name" value="Transposase_Znf"/>
</dbReference>
<reference evidence="2 4" key="1">
    <citation type="submission" date="2023-07" db="EMBL/GenBank/DDBJ databases">
        <title>Sequencing the genomes of 1000 actinobacteria strains.</title>
        <authorList>
            <person name="Klenk H.-P."/>
        </authorList>
    </citation>
    <scope>NUCLEOTIDE SEQUENCE [LARGE SCALE GENOMIC DNA]</scope>
    <source>
        <strain evidence="2 4">DSM 46740</strain>
    </source>
</reference>
<dbReference type="PANTHER" id="PTHR33498">
    <property type="entry name" value="TRANSPOSASE FOR INSERTION SEQUENCE ELEMENT IS1557"/>
    <property type="match status" value="1"/>
</dbReference>
<evidence type="ECO:0000313" key="4">
    <source>
        <dbReference type="Proteomes" id="UP001225356"/>
    </source>
</evidence>